<name>A0A931C4B8_9ACTN</name>
<feature type="chain" id="PRO_5036674839" description="DUF11 domain-containing protein" evidence="1">
    <location>
        <begin position="28"/>
        <end position="309"/>
    </location>
</feature>
<dbReference type="AlphaFoldDB" id="A0A931C4B8"/>
<dbReference type="EMBL" id="JADQTO010000002">
    <property type="protein sequence ID" value="MBG0560826.1"/>
    <property type="molecule type" value="Genomic_DNA"/>
</dbReference>
<sequence length="309" mass="31737">MRTLMRAGAIALAASSVVLGGAVAAQAAPVGTVTVAVNRLILEPAEYGHTGSIRIVVRNGTSEPFSGGITITEPMPYTFVQTEGASGCGHNTTPDNRTIAMCGLDKVIKPGRSTVVTVQFRSPAKPQAYAQIAPLNGSVEVDGVTAEFPALFRSTTGSLRNPSPYVADTTQALSVAAGDVTLTRQEDGTFAGRVPVTVRNNSDAPHRDLFTELATPAGIDSLSRIEPSEVCFGGDQLPIPPGGNSVSCTLYGGQLAEGQERAFEWVLTAPAETPAGPIGTATTLVEVAGDVVAQTDGANLATFNITVAG</sequence>
<keyword evidence="3" id="KW-1185">Reference proteome</keyword>
<comment type="caution">
    <text evidence="2">The sequence shown here is derived from an EMBL/GenBank/DDBJ whole genome shotgun (WGS) entry which is preliminary data.</text>
</comment>
<accession>A0A931C4B8</accession>
<keyword evidence="1" id="KW-0732">Signal</keyword>
<dbReference type="RefSeq" id="WP_196412615.1">
    <property type="nucleotide sequence ID" value="NZ_JADQTO010000002.1"/>
</dbReference>
<evidence type="ECO:0000256" key="1">
    <source>
        <dbReference type="SAM" id="SignalP"/>
    </source>
</evidence>
<organism evidence="2 3">
    <name type="scientific">Actinoplanes aureus</name>
    <dbReference type="NCBI Taxonomy" id="2792083"/>
    <lineage>
        <taxon>Bacteria</taxon>
        <taxon>Bacillati</taxon>
        <taxon>Actinomycetota</taxon>
        <taxon>Actinomycetes</taxon>
        <taxon>Micromonosporales</taxon>
        <taxon>Micromonosporaceae</taxon>
        <taxon>Actinoplanes</taxon>
    </lineage>
</organism>
<gene>
    <name evidence="2" type="ORF">I4J89_05035</name>
</gene>
<evidence type="ECO:0000313" key="2">
    <source>
        <dbReference type="EMBL" id="MBG0560826.1"/>
    </source>
</evidence>
<reference evidence="2" key="1">
    <citation type="submission" date="2020-11" db="EMBL/GenBank/DDBJ databases">
        <title>Isolation and identification of active actinomycetes.</title>
        <authorList>
            <person name="Sun X."/>
        </authorList>
    </citation>
    <scope>NUCLEOTIDE SEQUENCE</scope>
    <source>
        <strain evidence="2">NEAU-A11</strain>
    </source>
</reference>
<feature type="signal peptide" evidence="1">
    <location>
        <begin position="1"/>
        <end position="27"/>
    </location>
</feature>
<evidence type="ECO:0000313" key="3">
    <source>
        <dbReference type="Proteomes" id="UP000598146"/>
    </source>
</evidence>
<protein>
    <recommendedName>
        <fullName evidence="4">DUF11 domain-containing protein</fullName>
    </recommendedName>
</protein>
<dbReference type="Proteomes" id="UP000598146">
    <property type="component" value="Unassembled WGS sequence"/>
</dbReference>
<evidence type="ECO:0008006" key="4">
    <source>
        <dbReference type="Google" id="ProtNLM"/>
    </source>
</evidence>
<proteinExistence type="predicted"/>